<dbReference type="Gene3D" id="3.40.50.1820">
    <property type="entry name" value="alpha/beta hydrolase"/>
    <property type="match status" value="1"/>
</dbReference>
<dbReference type="Pfam" id="PF07859">
    <property type="entry name" value="Abhydrolase_3"/>
    <property type="match status" value="1"/>
</dbReference>
<proteinExistence type="predicted"/>
<feature type="domain" description="Alpha/beta hydrolase fold-3" evidence="2">
    <location>
        <begin position="91"/>
        <end position="297"/>
    </location>
</feature>
<evidence type="ECO:0000256" key="1">
    <source>
        <dbReference type="ARBA" id="ARBA00022801"/>
    </source>
</evidence>
<evidence type="ECO:0000259" key="2">
    <source>
        <dbReference type="Pfam" id="PF07859"/>
    </source>
</evidence>
<dbReference type="PANTHER" id="PTHR48081:SF8">
    <property type="entry name" value="ALPHA_BETA HYDROLASE FOLD-3 DOMAIN-CONTAINING PROTEIN-RELATED"/>
    <property type="match status" value="1"/>
</dbReference>
<accession>A0ABQ3UBF7</accession>
<dbReference type="EMBL" id="BNEK01000005">
    <property type="protein sequence ID" value="GHJ32908.1"/>
    <property type="molecule type" value="Genomic_DNA"/>
</dbReference>
<organism evidence="3 4">
    <name type="scientific">Streptomyces hygroscopicus</name>
    <dbReference type="NCBI Taxonomy" id="1912"/>
    <lineage>
        <taxon>Bacteria</taxon>
        <taxon>Bacillati</taxon>
        <taxon>Actinomycetota</taxon>
        <taxon>Actinomycetes</taxon>
        <taxon>Kitasatosporales</taxon>
        <taxon>Streptomycetaceae</taxon>
        <taxon>Streptomyces</taxon>
        <taxon>Streptomyces violaceusniger group</taxon>
    </lineage>
</organism>
<reference evidence="3" key="1">
    <citation type="submission" date="2024-05" db="EMBL/GenBank/DDBJ databases">
        <title>Whole genome shotgun sequence of Streptomyces hygroscopicus NBRC 113678.</title>
        <authorList>
            <person name="Komaki H."/>
            <person name="Tamura T."/>
        </authorList>
    </citation>
    <scope>NUCLEOTIDE SEQUENCE</scope>
    <source>
        <strain evidence="3">N11-34</strain>
    </source>
</reference>
<dbReference type="InterPro" id="IPR029058">
    <property type="entry name" value="AB_hydrolase_fold"/>
</dbReference>
<dbReference type="Proteomes" id="UP001054854">
    <property type="component" value="Unassembled WGS sequence"/>
</dbReference>
<protein>
    <submittedName>
        <fullName evidence="3">Alpha/beta hydrolase</fullName>
    </submittedName>
</protein>
<gene>
    <name evidence="3" type="ORF">TPA0910_73410</name>
</gene>
<evidence type="ECO:0000313" key="4">
    <source>
        <dbReference type="Proteomes" id="UP001054854"/>
    </source>
</evidence>
<keyword evidence="4" id="KW-1185">Reference proteome</keyword>
<dbReference type="InterPro" id="IPR013094">
    <property type="entry name" value="AB_hydrolase_3"/>
</dbReference>
<dbReference type="PANTHER" id="PTHR48081">
    <property type="entry name" value="AB HYDROLASE SUPERFAMILY PROTEIN C4A8.06C"/>
    <property type="match status" value="1"/>
</dbReference>
<comment type="caution">
    <text evidence="3">The sequence shown here is derived from an EMBL/GenBank/DDBJ whole genome shotgun (WGS) entry which is preliminary data.</text>
</comment>
<name>A0ABQ3UBF7_STRHY</name>
<dbReference type="GO" id="GO:0016787">
    <property type="term" value="F:hydrolase activity"/>
    <property type="evidence" value="ECO:0007669"/>
    <property type="project" value="UniProtKB-KW"/>
</dbReference>
<evidence type="ECO:0000313" key="3">
    <source>
        <dbReference type="EMBL" id="GHJ32908.1"/>
    </source>
</evidence>
<keyword evidence="1 3" id="KW-0378">Hydrolase</keyword>
<dbReference type="RefSeq" id="WP_236259209.1">
    <property type="nucleotide sequence ID" value="NZ_BNEK01000005.1"/>
</dbReference>
<sequence>MAYTLDPELAAVLRALAGRSGPTPPPPKRDDWRALRARGTASMEWMASQLPAFPSGYPLVKAASHTVRSRGGAEILVRWYEKADSAPGSAVVFAHGGGMISGGVDLYDSVVAGYVEATGVPFLSVDYRLAPDGATGTGPVEDVFAALAWLRDRSAEFGVDPRRIAVMGDSAGGGLAAGTAVLARDRGVPLARHILLYPMLDDRNLAPDPRLLPYVAWTWDDNWTGWHALLGGAFGTDDVPPAAAPARVASVEGLAPAYVEVGELDIFRAEAVVHAQRLAGAGIPVELHVRGGAVHEFDRLAPASVLARRAMEDRGRVISSL</sequence>
<dbReference type="SUPFAM" id="SSF53474">
    <property type="entry name" value="alpha/beta-Hydrolases"/>
    <property type="match status" value="1"/>
</dbReference>
<dbReference type="InterPro" id="IPR050300">
    <property type="entry name" value="GDXG_lipolytic_enzyme"/>
</dbReference>